<sequence length="109" mass="13309">MPKCITGDRYIEWVKEKEAMKEAELKEKQQRQAERLQKKLKKDEELREKKARLEQKRKDREDANKKRIEQKKRKVQAEEKILRDIAASDSDDNITFKLTDFSRWEKPYN</sequence>
<evidence type="ECO:0000313" key="3">
    <source>
        <dbReference type="Proteomes" id="UP000828390"/>
    </source>
</evidence>
<reference evidence="2" key="2">
    <citation type="submission" date="2020-11" db="EMBL/GenBank/DDBJ databases">
        <authorList>
            <person name="McCartney M.A."/>
            <person name="Auch B."/>
            <person name="Kono T."/>
            <person name="Mallez S."/>
            <person name="Becker A."/>
            <person name="Gohl D.M."/>
            <person name="Silverstein K.A.T."/>
            <person name="Koren S."/>
            <person name="Bechman K.B."/>
            <person name="Herman A."/>
            <person name="Abrahante J.E."/>
            <person name="Garbe J."/>
        </authorList>
    </citation>
    <scope>NUCLEOTIDE SEQUENCE</scope>
    <source>
        <strain evidence="2">Duluth1</strain>
        <tissue evidence="2">Whole animal</tissue>
    </source>
</reference>
<feature type="region of interest" description="Disordered" evidence="1">
    <location>
        <begin position="34"/>
        <end position="74"/>
    </location>
</feature>
<protein>
    <submittedName>
        <fullName evidence="2">Uncharacterized protein</fullName>
    </submittedName>
</protein>
<gene>
    <name evidence="2" type="ORF">DPMN_025959</name>
</gene>
<accession>A0A9D4LSH0</accession>
<dbReference type="EMBL" id="JAIWYP010000002">
    <property type="protein sequence ID" value="KAH3862983.1"/>
    <property type="molecule type" value="Genomic_DNA"/>
</dbReference>
<proteinExistence type="predicted"/>
<comment type="caution">
    <text evidence="2">The sequence shown here is derived from an EMBL/GenBank/DDBJ whole genome shotgun (WGS) entry which is preliminary data.</text>
</comment>
<organism evidence="2 3">
    <name type="scientific">Dreissena polymorpha</name>
    <name type="common">Zebra mussel</name>
    <name type="synonym">Mytilus polymorpha</name>
    <dbReference type="NCBI Taxonomy" id="45954"/>
    <lineage>
        <taxon>Eukaryota</taxon>
        <taxon>Metazoa</taxon>
        <taxon>Spiralia</taxon>
        <taxon>Lophotrochozoa</taxon>
        <taxon>Mollusca</taxon>
        <taxon>Bivalvia</taxon>
        <taxon>Autobranchia</taxon>
        <taxon>Heteroconchia</taxon>
        <taxon>Euheterodonta</taxon>
        <taxon>Imparidentia</taxon>
        <taxon>Neoheterodontei</taxon>
        <taxon>Myida</taxon>
        <taxon>Dreissenoidea</taxon>
        <taxon>Dreissenidae</taxon>
        <taxon>Dreissena</taxon>
    </lineage>
</organism>
<evidence type="ECO:0000313" key="2">
    <source>
        <dbReference type="EMBL" id="KAH3862983.1"/>
    </source>
</evidence>
<name>A0A9D4LSH0_DREPO</name>
<dbReference type="Proteomes" id="UP000828390">
    <property type="component" value="Unassembled WGS sequence"/>
</dbReference>
<evidence type="ECO:0000256" key="1">
    <source>
        <dbReference type="SAM" id="MobiDB-lite"/>
    </source>
</evidence>
<feature type="compositionally biased region" description="Basic and acidic residues" evidence="1">
    <location>
        <begin position="34"/>
        <end position="67"/>
    </location>
</feature>
<keyword evidence="3" id="KW-1185">Reference proteome</keyword>
<dbReference type="AlphaFoldDB" id="A0A9D4LSH0"/>
<reference evidence="2" key="1">
    <citation type="journal article" date="2019" name="bioRxiv">
        <title>The Genome of the Zebra Mussel, Dreissena polymorpha: A Resource for Invasive Species Research.</title>
        <authorList>
            <person name="McCartney M.A."/>
            <person name="Auch B."/>
            <person name="Kono T."/>
            <person name="Mallez S."/>
            <person name="Zhang Y."/>
            <person name="Obille A."/>
            <person name="Becker A."/>
            <person name="Abrahante J.E."/>
            <person name="Garbe J."/>
            <person name="Badalamenti J.P."/>
            <person name="Herman A."/>
            <person name="Mangelson H."/>
            <person name="Liachko I."/>
            <person name="Sullivan S."/>
            <person name="Sone E.D."/>
            <person name="Koren S."/>
            <person name="Silverstein K.A.T."/>
            <person name="Beckman K.B."/>
            <person name="Gohl D.M."/>
        </authorList>
    </citation>
    <scope>NUCLEOTIDE SEQUENCE</scope>
    <source>
        <strain evidence="2">Duluth1</strain>
        <tissue evidence="2">Whole animal</tissue>
    </source>
</reference>